<dbReference type="EMBL" id="CAEZTS010000089">
    <property type="protein sequence ID" value="CAB4581533.1"/>
    <property type="molecule type" value="Genomic_DNA"/>
</dbReference>
<reference evidence="1" key="1">
    <citation type="submission" date="2020-05" db="EMBL/GenBank/DDBJ databases">
        <authorList>
            <person name="Chiriac C."/>
            <person name="Salcher M."/>
            <person name="Ghai R."/>
            <person name="Kavagutti S V."/>
        </authorList>
    </citation>
    <scope>NUCLEOTIDE SEQUENCE</scope>
</reference>
<gene>
    <name evidence="1" type="ORF">UFOPK1722_01079</name>
</gene>
<protein>
    <submittedName>
        <fullName evidence="1">Unannotated protein</fullName>
    </submittedName>
</protein>
<organism evidence="1">
    <name type="scientific">freshwater metagenome</name>
    <dbReference type="NCBI Taxonomy" id="449393"/>
    <lineage>
        <taxon>unclassified sequences</taxon>
        <taxon>metagenomes</taxon>
        <taxon>ecological metagenomes</taxon>
    </lineage>
</organism>
<dbReference type="Gene3D" id="3.40.50.880">
    <property type="match status" value="1"/>
</dbReference>
<accession>A0A6J6F3F3</accession>
<dbReference type="AlphaFoldDB" id="A0A6J6F3F3"/>
<name>A0A6J6F3F3_9ZZZZ</name>
<dbReference type="InterPro" id="IPR029062">
    <property type="entry name" value="Class_I_gatase-like"/>
</dbReference>
<sequence>MSDPSHWLVAGIESFDTDDELYLSEYADRDALHPLLHTTWSGEATGFAEADWTSGDPTHLVMYLRHLGRGAILYNTLGHCRGHYDMKPVLDYYPRIERCSWEKPAYYELLRRSLRWARGLDG</sequence>
<dbReference type="SUPFAM" id="SSF52317">
    <property type="entry name" value="Class I glutamine amidotransferase-like"/>
    <property type="match status" value="1"/>
</dbReference>
<evidence type="ECO:0000313" key="1">
    <source>
        <dbReference type="EMBL" id="CAB4581533.1"/>
    </source>
</evidence>
<proteinExistence type="predicted"/>